<evidence type="ECO:0000256" key="1">
    <source>
        <dbReference type="ARBA" id="ARBA00022555"/>
    </source>
</evidence>
<dbReference type="AlphaFoldDB" id="A0A411Z7R9"/>
<name>A0A411Z7R9_9RHOB</name>
<dbReference type="NCBIfam" id="NF007494">
    <property type="entry name" value="PRK10089.1-3"/>
    <property type="match status" value="1"/>
</dbReference>
<dbReference type="InterPro" id="IPR012340">
    <property type="entry name" value="NA-bd_OB-fold"/>
</dbReference>
<evidence type="ECO:0000313" key="6">
    <source>
        <dbReference type="Proteomes" id="UP000284547"/>
    </source>
</evidence>
<dbReference type="OrthoDB" id="9794564at2"/>
<dbReference type="InterPro" id="IPR002547">
    <property type="entry name" value="tRNA-bd_dom"/>
</dbReference>
<keyword evidence="1 3" id="KW-0820">tRNA-binding</keyword>
<evidence type="ECO:0000313" key="5">
    <source>
        <dbReference type="EMBL" id="RGP39057.1"/>
    </source>
</evidence>
<dbReference type="Proteomes" id="UP000284547">
    <property type="component" value="Unassembled WGS sequence"/>
</dbReference>
<dbReference type="PROSITE" id="PS50886">
    <property type="entry name" value="TRBD"/>
    <property type="match status" value="1"/>
</dbReference>
<evidence type="ECO:0000256" key="2">
    <source>
        <dbReference type="ARBA" id="ARBA00022884"/>
    </source>
</evidence>
<protein>
    <submittedName>
        <fullName evidence="5">tRNA-binding protein</fullName>
    </submittedName>
</protein>
<keyword evidence="6" id="KW-1185">Reference proteome</keyword>
<reference evidence="5 6" key="1">
    <citation type="submission" date="2018-08" db="EMBL/GenBank/DDBJ databases">
        <title>Flavobacterium tibetense sp. nov., isolated from a wetland YonghuCo on Tibetan Plateau.</title>
        <authorList>
            <person name="Phurbu D."/>
            <person name="Lu H."/>
            <person name="Xing P."/>
        </authorList>
    </citation>
    <scope>NUCLEOTIDE SEQUENCE [LARGE SCALE GENOMIC DNA]</scope>
    <source>
        <strain evidence="5 6">DJC</strain>
    </source>
</reference>
<dbReference type="NCBIfam" id="NF007495">
    <property type="entry name" value="PRK10089.1-4"/>
    <property type="match status" value="1"/>
</dbReference>
<dbReference type="FunFam" id="2.40.50.140:FF:000165">
    <property type="entry name" value="Chaperone CsaA"/>
    <property type="match status" value="1"/>
</dbReference>
<comment type="caution">
    <text evidence="5">The sequence shown here is derived from an EMBL/GenBank/DDBJ whole genome shotgun (WGS) entry which is preliminary data.</text>
</comment>
<sequence length="110" mass="12318">MISYDDFQRVDIRVGRITRAEPFPEARKPAIKLWVDFGGEIGEKRSSAQLTRHYTPETLIGRQVMAVVNFPPRQIGKVLSEVLVLGVPDDEGEVVLLSPDQNVPLGGRMF</sequence>
<evidence type="ECO:0000256" key="3">
    <source>
        <dbReference type="PROSITE-ProRule" id="PRU00209"/>
    </source>
</evidence>
<dbReference type="SUPFAM" id="SSF50249">
    <property type="entry name" value="Nucleic acid-binding proteins"/>
    <property type="match status" value="1"/>
</dbReference>
<dbReference type="RefSeq" id="WP_118149780.1">
    <property type="nucleotide sequence ID" value="NZ_QWEY01000001.1"/>
</dbReference>
<dbReference type="InterPro" id="IPR051270">
    <property type="entry name" value="Tyrosine-tRNA_ligase_regulator"/>
</dbReference>
<dbReference type="NCBIfam" id="TIGR02222">
    <property type="entry name" value="chap_CsaA"/>
    <property type="match status" value="1"/>
</dbReference>
<dbReference type="Gene3D" id="2.40.50.140">
    <property type="entry name" value="Nucleic acid-binding proteins"/>
    <property type="match status" value="1"/>
</dbReference>
<dbReference type="CDD" id="cd02798">
    <property type="entry name" value="tRNA_bind_CsaA"/>
    <property type="match status" value="1"/>
</dbReference>
<gene>
    <name evidence="5" type="ORF">D1012_02800</name>
</gene>
<accession>A0A411Z7R9</accession>
<dbReference type="EMBL" id="QWEY01000001">
    <property type="protein sequence ID" value="RGP39057.1"/>
    <property type="molecule type" value="Genomic_DNA"/>
</dbReference>
<dbReference type="GO" id="GO:0000049">
    <property type="term" value="F:tRNA binding"/>
    <property type="evidence" value="ECO:0007669"/>
    <property type="project" value="UniProtKB-UniRule"/>
</dbReference>
<organism evidence="5 6">
    <name type="scientific">Pseudotabrizicola alkalilacus</name>
    <dbReference type="NCBI Taxonomy" id="2305252"/>
    <lineage>
        <taxon>Bacteria</taxon>
        <taxon>Pseudomonadati</taxon>
        <taxon>Pseudomonadota</taxon>
        <taxon>Alphaproteobacteria</taxon>
        <taxon>Rhodobacterales</taxon>
        <taxon>Paracoccaceae</taxon>
        <taxon>Pseudotabrizicola</taxon>
    </lineage>
</organism>
<feature type="domain" description="TRNA-binding" evidence="4">
    <location>
        <begin position="6"/>
        <end position="110"/>
    </location>
</feature>
<dbReference type="Pfam" id="PF01588">
    <property type="entry name" value="tRNA_bind"/>
    <property type="match status" value="1"/>
</dbReference>
<dbReference type="InterPro" id="IPR008231">
    <property type="entry name" value="CsaA"/>
</dbReference>
<dbReference type="PANTHER" id="PTHR11586:SF37">
    <property type="entry name" value="TRNA-BINDING DOMAIN-CONTAINING PROTEIN"/>
    <property type="match status" value="1"/>
</dbReference>
<dbReference type="PANTHER" id="PTHR11586">
    <property type="entry name" value="TRNA-AMINOACYLATION COFACTOR ARC1 FAMILY MEMBER"/>
    <property type="match status" value="1"/>
</dbReference>
<evidence type="ECO:0000259" key="4">
    <source>
        <dbReference type="PROSITE" id="PS50886"/>
    </source>
</evidence>
<keyword evidence="2 3" id="KW-0694">RNA-binding</keyword>
<proteinExistence type="predicted"/>